<dbReference type="RefSeq" id="WP_208843542.1">
    <property type="nucleotide sequence ID" value="NZ_CP072133.1"/>
</dbReference>
<dbReference type="EC" id="2.7.7.65" evidence="2"/>
<dbReference type="InterPro" id="IPR050469">
    <property type="entry name" value="Diguanylate_Cyclase"/>
</dbReference>
<keyword evidence="6" id="KW-1185">Reference proteome</keyword>
<dbReference type="Gene3D" id="3.30.70.270">
    <property type="match status" value="1"/>
</dbReference>
<comment type="cofactor">
    <cofactor evidence="1">
        <name>Mg(2+)</name>
        <dbReference type="ChEBI" id="CHEBI:18420"/>
    </cofactor>
</comment>
<dbReference type="SMART" id="SM00091">
    <property type="entry name" value="PAS"/>
    <property type="match status" value="1"/>
</dbReference>
<dbReference type="InterPro" id="IPR043128">
    <property type="entry name" value="Rev_trsase/Diguanyl_cyclase"/>
</dbReference>
<evidence type="ECO:0000256" key="2">
    <source>
        <dbReference type="ARBA" id="ARBA00012528"/>
    </source>
</evidence>
<evidence type="ECO:0000256" key="1">
    <source>
        <dbReference type="ARBA" id="ARBA00001946"/>
    </source>
</evidence>
<dbReference type="GO" id="GO:0052621">
    <property type="term" value="F:diguanylate cyclase activity"/>
    <property type="evidence" value="ECO:0007669"/>
    <property type="project" value="UniProtKB-EC"/>
</dbReference>
<dbReference type="EMBL" id="CP072133">
    <property type="protein sequence ID" value="QTH71919.1"/>
    <property type="molecule type" value="Genomic_DNA"/>
</dbReference>
<gene>
    <name evidence="5" type="ORF">J5O05_03065</name>
</gene>
<dbReference type="InterPro" id="IPR000160">
    <property type="entry name" value="GGDEF_dom"/>
</dbReference>
<dbReference type="PANTHER" id="PTHR45138">
    <property type="entry name" value="REGULATORY COMPONENTS OF SENSORY TRANSDUCTION SYSTEM"/>
    <property type="match status" value="1"/>
</dbReference>
<organism evidence="5 6">
    <name type="scientific">Pseudoalteromonas xiamenensis</name>
    <dbReference type="NCBI Taxonomy" id="882626"/>
    <lineage>
        <taxon>Bacteria</taxon>
        <taxon>Pseudomonadati</taxon>
        <taxon>Pseudomonadota</taxon>
        <taxon>Gammaproteobacteria</taxon>
        <taxon>Alteromonadales</taxon>
        <taxon>Pseudoalteromonadaceae</taxon>
        <taxon>Pseudoalteromonas</taxon>
    </lineage>
</organism>
<accession>A0A975HLD3</accession>
<dbReference type="SUPFAM" id="SSF55785">
    <property type="entry name" value="PYP-like sensor domain (PAS domain)"/>
    <property type="match status" value="1"/>
</dbReference>
<dbReference type="CDD" id="cd01949">
    <property type="entry name" value="GGDEF"/>
    <property type="match status" value="1"/>
</dbReference>
<dbReference type="Gene3D" id="3.30.450.20">
    <property type="entry name" value="PAS domain"/>
    <property type="match status" value="1"/>
</dbReference>
<dbReference type="KEGG" id="pxi:J5O05_03065"/>
<dbReference type="GO" id="GO:0005886">
    <property type="term" value="C:plasma membrane"/>
    <property type="evidence" value="ECO:0007669"/>
    <property type="project" value="TreeGrafter"/>
</dbReference>
<dbReference type="InterPro" id="IPR029787">
    <property type="entry name" value="Nucleotide_cyclase"/>
</dbReference>
<evidence type="ECO:0000313" key="5">
    <source>
        <dbReference type="EMBL" id="QTH71919.1"/>
    </source>
</evidence>
<evidence type="ECO:0000313" key="6">
    <source>
        <dbReference type="Proteomes" id="UP000664904"/>
    </source>
</evidence>
<dbReference type="PANTHER" id="PTHR45138:SF9">
    <property type="entry name" value="DIGUANYLATE CYCLASE DGCM-RELATED"/>
    <property type="match status" value="1"/>
</dbReference>
<dbReference type="AlphaFoldDB" id="A0A975HLD3"/>
<dbReference type="InterPro" id="IPR000014">
    <property type="entry name" value="PAS"/>
</dbReference>
<protein>
    <recommendedName>
        <fullName evidence="2">diguanylate cyclase</fullName>
        <ecNumber evidence="2">2.7.7.65</ecNumber>
    </recommendedName>
</protein>
<dbReference type="PROSITE" id="PS50887">
    <property type="entry name" value="GGDEF"/>
    <property type="match status" value="1"/>
</dbReference>
<dbReference type="GO" id="GO:1902201">
    <property type="term" value="P:negative regulation of bacterial-type flagellum-dependent cell motility"/>
    <property type="evidence" value="ECO:0007669"/>
    <property type="project" value="TreeGrafter"/>
</dbReference>
<dbReference type="FunFam" id="3.30.70.270:FF:000001">
    <property type="entry name" value="Diguanylate cyclase domain protein"/>
    <property type="match status" value="1"/>
</dbReference>
<dbReference type="NCBIfam" id="TIGR00254">
    <property type="entry name" value="GGDEF"/>
    <property type="match status" value="1"/>
</dbReference>
<dbReference type="Pfam" id="PF00990">
    <property type="entry name" value="GGDEF"/>
    <property type="match status" value="1"/>
</dbReference>
<name>A0A975HLD3_9GAMM</name>
<feature type="domain" description="GGDEF" evidence="4">
    <location>
        <begin position="186"/>
        <end position="319"/>
    </location>
</feature>
<dbReference type="SUPFAM" id="SSF55073">
    <property type="entry name" value="Nucleotide cyclase"/>
    <property type="match status" value="1"/>
</dbReference>
<sequence length="326" mass="37741">MPSADFDMNEIHWLMDMFNTVDVGLVVLDREYRVCVWNGFMENHSGLLPSAVKDKDIFDLFPSIDEKWFRGKTESVFVLKNRSFTIWEQQPYIFRFKNYRPITGKAEHMFQNSTIIPLTTTTGEVGHVCIIIYDVTDEAMNKIELEVANKQLEQLSRTDSLTKLSNRGFWEENLRKEFKRLKRNQGCSALLMFDIDHFKRINDEHGHSGGDMAIRHVADLLRKTLRETDTAGRYGGEEFAVTLIDTDTEGATIFAERLRTLIEKSVIFYDEEKISITVSVGIACFDDSFEKHEQWIEATDIALYYSKEHGRNCVTSYTPELKKAAK</sequence>
<dbReference type="SMART" id="SM00267">
    <property type="entry name" value="GGDEF"/>
    <property type="match status" value="1"/>
</dbReference>
<comment type="catalytic activity">
    <reaction evidence="3">
        <text>2 GTP = 3',3'-c-di-GMP + 2 diphosphate</text>
        <dbReference type="Rhea" id="RHEA:24898"/>
        <dbReference type="ChEBI" id="CHEBI:33019"/>
        <dbReference type="ChEBI" id="CHEBI:37565"/>
        <dbReference type="ChEBI" id="CHEBI:58805"/>
        <dbReference type="EC" id="2.7.7.65"/>
    </reaction>
</comment>
<reference evidence="5" key="1">
    <citation type="submission" date="2021-03" db="EMBL/GenBank/DDBJ databases">
        <title>Complete Genome of Pseudoalteromonas xiamenensis STKMTI.2, a new potential marine bacterium producing anti-Vibrio compounds.</title>
        <authorList>
            <person name="Handayani D.P."/>
            <person name="Isnansetyo A."/>
            <person name="Istiqomah I."/>
            <person name="Jumina J."/>
        </authorList>
    </citation>
    <scope>NUCLEOTIDE SEQUENCE</scope>
    <source>
        <strain evidence="5">STKMTI.2</strain>
    </source>
</reference>
<evidence type="ECO:0000256" key="3">
    <source>
        <dbReference type="ARBA" id="ARBA00034247"/>
    </source>
</evidence>
<dbReference type="GO" id="GO:0043709">
    <property type="term" value="P:cell adhesion involved in single-species biofilm formation"/>
    <property type="evidence" value="ECO:0007669"/>
    <property type="project" value="TreeGrafter"/>
</dbReference>
<evidence type="ECO:0000259" key="4">
    <source>
        <dbReference type="PROSITE" id="PS50887"/>
    </source>
</evidence>
<proteinExistence type="predicted"/>
<dbReference type="InterPro" id="IPR035965">
    <property type="entry name" value="PAS-like_dom_sf"/>
</dbReference>
<dbReference type="Proteomes" id="UP000664904">
    <property type="component" value="Chromosome"/>
</dbReference>